<dbReference type="Pfam" id="PF03724">
    <property type="entry name" value="META"/>
    <property type="match status" value="1"/>
</dbReference>
<dbReference type="InterPro" id="IPR005184">
    <property type="entry name" value="DUF306_Meta_HslJ"/>
</dbReference>
<name>A0A6L5YV30_9RHOB</name>
<protein>
    <submittedName>
        <fullName evidence="2">META domain-containing protein</fullName>
    </submittedName>
</protein>
<dbReference type="AlphaFoldDB" id="A0A6L5YV30"/>
<dbReference type="EMBL" id="WIND01000001">
    <property type="protein sequence ID" value="MSU88141.1"/>
    <property type="molecule type" value="Genomic_DNA"/>
</dbReference>
<dbReference type="Gene3D" id="2.40.128.270">
    <property type="match status" value="1"/>
</dbReference>
<keyword evidence="3" id="KW-1185">Reference proteome</keyword>
<organism evidence="2 3">
    <name type="scientific">Halovulum marinum</name>
    <dbReference type="NCBI Taxonomy" id="2662447"/>
    <lineage>
        <taxon>Bacteria</taxon>
        <taxon>Pseudomonadati</taxon>
        <taxon>Pseudomonadota</taxon>
        <taxon>Alphaproteobacteria</taxon>
        <taxon>Rhodobacterales</taxon>
        <taxon>Paracoccaceae</taxon>
        <taxon>Halovulum</taxon>
    </lineage>
</organism>
<accession>A0A6L5YV30</accession>
<gene>
    <name evidence="2" type="ORF">GE300_00750</name>
</gene>
<proteinExistence type="predicted"/>
<evidence type="ECO:0000313" key="3">
    <source>
        <dbReference type="Proteomes" id="UP000474957"/>
    </source>
</evidence>
<dbReference type="PROSITE" id="PS51257">
    <property type="entry name" value="PROKAR_LIPOPROTEIN"/>
    <property type="match status" value="1"/>
</dbReference>
<evidence type="ECO:0000259" key="1">
    <source>
        <dbReference type="Pfam" id="PF03724"/>
    </source>
</evidence>
<evidence type="ECO:0000313" key="2">
    <source>
        <dbReference type="EMBL" id="MSU88141.1"/>
    </source>
</evidence>
<dbReference type="RefSeq" id="WP_154443930.1">
    <property type="nucleotide sequence ID" value="NZ_WIND01000001.1"/>
</dbReference>
<comment type="caution">
    <text evidence="2">The sequence shown here is derived from an EMBL/GenBank/DDBJ whole genome shotgun (WGS) entry which is preliminary data.</text>
</comment>
<sequence>MSPIRAAACLLALSACSPLPDTVGEAAPARTVWRLDQVNNAAATFPATLRLLEDGRVIGAAPCGRFEARQVAPLPWVEFADFAPAADTCRRAEEQRGFFLALRAMDFAEVAGSSLLLSNDAGQSLYFRAAEGPGS</sequence>
<reference evidence="2 3" key="1">
    <citation type="submission" date="2019-10" db="EMBL/GenBank/DDBJ databases">
        <title>Cognatihalovulum marinum gen. nov. sp. nov., a new member of the family Rhodobacteraceae isolated from deep seawater of the Northwest Indian Ocean.</title>
        <authorList>
            <person name="Ruan C."/>
            <person name="Wang J."/>
            <person name="Zheng X."/>
            <person name="Song L."/>
            <person name="Zhu Y."/>
            <person name="Huang Y."/>
            <person name="Lu Z."/>
            <person name="Du W."/>
            <person name="Huang L."/>
            <person name="Dai X."/>
        </authorList>
    </citation>
    <scope>NUCLEOTIDE SEQUENCE [LARGE SCALE GENOMIC DNA]</scope>
    <source>
        <strain evidence="2 3">2CG4</strain>
    </source>
</reference>
<dbReference type="InterPro" id="IPR038670">
    <property type="entry name" value="HslJ-like_sf"/>
</dbReference>
<feature type="domain" description="DUF306" evidence="1">
    <location>
        <begin position="30"/>
        <end position="125"/>
    </location>
</feature>
<dbReference type="Proteomes" id="UP000474957">
    <property type="component" value="Unassembled WGS sequence"/>
</dbReference>